<feature type="compositionally biased region" description="Low complexity" evidence="11">
    <location>
        <begin position="381"/>
        <end position="396"/>
    </location>
</feature>
<sequence length="909" mass="106278">MSFFNFRKIFKIVSEKKKKQYEHVRRDEDPEEIWEIIGELGDGAFGKVFKAQNKQTGILAAAKVIDTKTEEELEDYMVEIDILASCDHENIVKLLDAFYFQSKLWILIEFCAGGAMDAVMLADFGVSARNTKTLQRRDSFIGTPYWMAPEVVMCETSKDRPYDYKADIWSLGVTLIELAQVEPPNHEMNPMRVLLKIAKADPPTLMQPSRWSPEFTDFLKRCLDKNVDNRWGAARLLQHSFVSAVTDSKPLRELIAEAKAEVTEEIEEHKEEEEEEEAELLFFLQGHKRAPSDASVASSEDEKIPLSPSPLELVPERLEPIPPVPTATELPVANHVVESNVAEAPESPAEISSPQPEAPSKEMQQLGVNVEDEKEVDTAEVPEASEPPALEEPNSPAEDEEQYKHLKVTLTLPDGDEVLKDENDGKPAEDRINSEEEEKVPEKTKEDEEKNSDSGSVSTADNSSVDLNLSISSFLSKTKEPGSVSVQDTRRQKKTLKKTRKFMVDGVEVSVTTSKIITDNDAKNEEMRFLRRQELRELRLLQKEEQRAQQQLSNKLQQQKEQIYRRFDQETTSKKRQYDQEVENLERQQKQTIERLEQEHTTRLRDEAKRIKAEQDKELSKYQNMLKNRKKEEQEFLQKQQQDLDSALKKIIQQHKHELATIERDCLNHKQQLLRAREAAMWELEERHLQEKHQLFKQQLKDQYFMQRHQLLKRHEKEMEQMQRYNQRLIEEMKNKQTQERTRLPKIQRSEAKTRMAMFKKSLRITGAVVTPEQEREKVKQFAGQEEKRQKNERLHQHQKHENQMRDLQLQCEANIRELQQLQNEKCHLLIEHETQKLKELDEEHSVELKEWREKLRPRKKALEDEFARKLQEQEVFFKMSGESECLNPTNQSRISKFYPIPSVHSTGF</sequence>
<feature type="domain" description="Protein kinase" evidence="12">
    <location>
        <begin position="34"/>
        <end position="242"/>
    </location>
</feature>
<dbReference type="GO" id="GO:0005524">
    <property type="term" value="F:ATP binding"/>
    <property type="evidence" value="ECO:0007669"/>
    <property type="project" value="UniProtKB-UniRule"/>
</dbReference>
<evidence type="ECO:0000256" key="3">
    <source>
        <dbReference type="ARBA" id="ARBA00022527"/>
    </source>
</evidence>
<feature type="coiled-coil region" evidence="10">
    <location>
        <begin position="708"/>
        <end position="742"/>
    </location>
</feature>
<evidence type="ECO:0000256" key="1">
    <source>
        <dbReference type="ARBA" id="ARBA00008874"/>
    </source>
</evidence>
<keyword evidence="3" id="KW-0723">Serine/threonine-protein kinase</keyword>
<evidence type="ECO:0000313" key="14">
    <source>
        <dbReference type="Ensembl" id="ENSNFUP00015001868.1"/>
    </source>
</evidence>
<feature type="compositionally biased region" description="Basic and acidic residues" evidence="11">
    <location>
        <begin position="773"/>
        <end position="803"/>
    </location>
</feature>
<feature type="binding site" evidence="9">
    <location>
        <position position="63"/>
    </location>
    <ligand>
        <name>ATP</name>
        <dbReference type="ChEBI" id="CHEBI:30616"/>
    </ligand>
</feature>
<gene>
    <name evidence="14" type="primary">SLK</name>
    <name evidence="14" type="synonym">slkb</name>
</gene>
<dbReference type="Proteomes" id="UP000694548">
    <property type="component" value="Chromosome sgr02"/>
</dbReference>
<dbReference type="Gene3D" id="3.30.200.20">
    <property type="entry name" value="Phosphorylase Kinase, domain 1"/>
    <property type="match status" value="1"/>
</dbReference>
<name>A0A8C6K9Y0_NOTFU</name>
<evidence type="ECO:0000259" key="12">
    <source>
        <dbReference type="PROSITE" id="PS50011"/>
    </source>
</evidence>
<keyword evidence="15" id="KW-1185">Reference proteome</keyword>
<evidence type="ECO:0000256" key="10">
    <source>
        <dbReference type="SAM" id="Coils"/>
    </source>
</evidence>
<feature type="region of interest" description="Disordered" evidence="11">
    <location>
        <begin position="772"/>
        <end position="803"/>
    </location>
</feature>
<keyword evidence="5" id="KW-0808">Transferase</keyword>
<keyword evidence="4" id="KW-0597">Phosphoprotein</keyword>
<accession>A0A8C6K9Y0</accession>
<dbReference type="PANTHER" id="PTHR46538:SF1">
    <property type="entry name" value="NON-SPECIFIC SERINE_THREONINE PROTEIN KINASE"/>
    <property type="match status" value="1"/>
</dbReference>
<feature type="compositionally biased region" description="Basic and acidic residues" evidence="11">
    <location>
        <begin position="417"/>
        <end position="452"/>
    </location>
</feature>
<evidence type="ECO:0000313" key="15">
    <source>
        <dbReference type="Proteomes" id="UP000694548"/>
    </source>
</evidence>
<dbReference type="PROSITE" id="PS50011">
    <property type="entry name" value="PROTEIN_KINASE_DOM"/>
    <property type="match status" value="1"/>
</dbReference>
<evidence type="ECO:0000256" key="2">
    <source>
        <dbReference type="ARBA" id="ARBA00012513"/>
    </source>
</evidence>
<feature type="compositionally biased region" description="Low complexity" evidence="11">
    <location>
        <begin position="551"/>
        <end position="561"/>
    </location>
</feature>
<proteinExistence type="inferred from homology"/>
<comment type="catalytic activity">
    <reaction evidence="8">
        <text>L-seryl-[protein] + ATP = O-phospho-L-seryl-[protein] + ADP + H(+)</text>
        <dbReference type="Rhea" id="RHEA:17989"/>
        <dbReference type="Rhea" id="RHEA-COMP:9863"/>
        <dbReference type="Rhea" id="RHEA-COMP:11604"/>
        <dbReference type="ChEBI" id="CHEBI:15378"/>
        <dbReference type="ChEBI" id="CHEBI:29999"/>
        <dbReference type="ChEBI" id="CHEBI:30616"/>
        <dbReference type="ChEBI" id="CHEBI:83421"/>
        <dbReference type="ChEBI" id="CHEBI:456216"/>
        <dbReference type="EC" id="2.7.11.1"/>
    </reaction>
</comment>
<evidence type="ECO:0000256" key="11">
    <source>
        <dbReference type="SAM" id="MobiDB-lite"/>
    </source>
</evidence>
<comment type="similarity">
    <text evidence="1">Belongs to the protein kinase superfamily. STE Ser/Thr protein kinase family. STE20 subfamily.</text>
</comment>
<keyword evidence="9" id="KW-0547">Nucleotide-binding</keyword>
<evidence type="ECO:0000259" key="13">
    <source>
        <dbReference type="PROSITE" id="PS50151"/>
    </source>
</evidence>
<keyword evidence="6" id="KW-0418">Kinase</keyword>
<feature type="coiled-coil region" evidence="10">
    <location>
        <begin position="252"/>
        <end position="279"/>
    </location>
</feature>
<dbReference type="InterPro" id="IPR001943">
    <property type="entry name" value="UVR_dom"/>
</dbReference>
<dbReference type="SUPFAM" id="SSF56112">
    <property type="entry name" value="Protein kinase-like (PK-like)"/>
    <property type="match status" value="1"/>
</dbReference>
<feature type="region of interest" description="Disordered" evidence="11">
    <location>
        <begin position="341"/>
        <end position="497"/>
    </location>
</feature>
<dbReference type="InterPro" id="IPR017441">
    <property type="entry name" value="Protein_kinase_ATP_BS"/>
</dbReference>
<feature type="region of interest" description="Disordered" evidence="11">
    <location>
        <begin position="292"/>
        <end position="326"/>
    </location>
</feature>
<feature type="domain" description="UVR" evidence="13">
    <location>
        <begin position="579"/>
        <end position="614"/>
    </location>
</feature>
<dbReference type="Gene3D" id="1.10.510.10">
    <property type="entry name" value="Transferase(Phosphotransferase) domain 1"/>
    <property type="match status" value="1"/>
</dbReference>
<evidence type="ECO:0000256" key="6">
    <source>
        <dbReference type="ARBA" id="ARBA00022777"/>
    </source>
</evidence>
<organism evidence="14 15">
    <name type="scientific">Nothobranchius furzeri</name>
    <name type="common">Turquoise killifish</name>
    <dbReference type="NCBI Taxonomy" id="105023"/>
    <lineage>
        <taxon>Eukaryota</taxon>
        <taxon>Metazoa</taxon>
        <taxon>Chordata</taxon>
        <taxon>Craniata</taxon>
        <taxon>Vertebrata</taxon>
        <taxon>Euteleostomi</taxon>
        <taxon>Actinopterygii</taxon>
        <taxon>Neopterygii</taxon>
        <taxon>Teleostei</taxon>
        <taxon>Neoteleostei</taxon>
        <taxon>Acanthomorphata</taxon>
        <taxon>Ovalentaria</taxon>
        <taxon>Atherinomorphae</taxon>
        <taxon>Cyprinodontiformes</taxon>
        <taxon>Nothobranchiidae</taxon>
        <taxon>Nothobranchius</taxon>
    </lineage>
</organism>
<evidence type="ECO:0000256" key="9">
    <source>
        <dbReference type="PROSITE-ProRule" id="PRU10141"/>
    </source>
</evidence>
<dbReference type="FunFam" id="3.30.200.20:FF:000120">
    <property type="entry name" value="STE20-like serine/threonine-protein kinase"/>
    <property type="match status" value="1"/>
</dbReference>
<protein>
    <recommendedName>
        <fullName evidence="2">non-specific serine/threonine protein kinase</fullName>
        <ecNumber evidence="2">2.7.11.1</ecNumber>
    </recommendedName>
</protein>
<dbReference type="Pfam" id="PF00069">
    <property type="entry name" value="Pkinase"/>
    <property type="match status" value="2"/>
</dbReference>
<reference evidence="14" key="2">
    <citation type="submission" date="2025-08" db="UniProtKB">
        <authorList>
            <consortium name="Ensembl"/>
        </authorList>
    </citation>
    <scope>IDENTIFICATION</scope>
</reference>
<evidence type="ECO:0000256" key="4">
    <source>
        <dbReference type="ARBA" id="ARBA00022553"/>
    </source>
</evidence>
<feature type="compositionally biased region" description="Acidic residues" evidence="11">
    <location>
        <begin position="370"/>
        <end position="380"/>
    </location>
</feature>
<dbReference type="GO" id="GO:0004674">
    <property type="term" value="F:protein serine/threonine kinase activity"/>
    <property type="evidence" value="ECO:0007669"/>
    <property type="project" value="UniProtKB-KW"/>
</dbReference>
<feature type="compositionally biased region" description="Basic and acidic residues" evidence="11">
    <location>
        <begin position="562"/>
        <end position="616"/>
    </location>
</feature>
<dbReference type="PANTHER" id="PTHR46538">
    <property type="entry name" value="PROTEIN KINASE DOMAIN-CONTAINING PROTEIN"/>
    <property type="match status" value="1"/>
</dbReference>
<dbReference type="GeneTree" id="ENSGT00940000156184"/>
<dbReference type="InterPro" id="IPR000719">
    <property type="entry name" value="Prot_kinase_dom"/>
</dbReference>
<dbReference type="Pfam" id="PF12474">
    <property type="entry name" value="PKK"/>
    <property type="match status" value="2"/>
</dbReference>
<evidence type="ECO:0000256" key="7">
    <source>
        <dbReference type="ARBA" id="ARBA00047899"/>
    </source>
</evidence>
<dbReference type="EC" id="2.7.11.1" evidence="2"/>
<comment type="catalytic activity">
    <reaction evidence="7">
        <text>L-threonyl-[protein] + ATP = O-phospho-L-threonyl-[protein] + ADP + H(+)</text>
        <dbReference type="Rhea" id="RHEA:46608"/>
        <dbReference type="Rhea" id="RHEA-COMP:11060"/>
        <dbReference type="Rhea" id="RHEA-COMP:11605"/>
        <dbReference type="ChEBI" id="CHEBI:15378"/>
        <dbReference type="ChEBI" id="CHEBI:30013"/>
        <dbReference type="ChEBI" id="CHEBI:30616"/>
        <dbReference type="ChEBI" id="CHEBI:61977"/>
        <dbReference type="ChEBI" id="CHEBI:456216"/>
        <dbReference type="EC" id="2.7.11.1"/>
    </reaction>
</comment>
<feature type="compositionally biased region" description="Polar residues" evidence="11">
    <location>
        <begin position="453"/>
        <end position="476"/>
    </location>
</feature>
<feature type="region of interest" description="Disordered" evidence="11">
    <location>
        <begin position="551"/>
        <end position="616"/>
    </location>
</feature>
<dbReference type="InterPro" id="IPR051585">
    <property type="entry name" value="STE20_Ser/Thr_Kinases"/>
</dbReference>
<dbReference type="PROSITE" id="PS00107">
    <property type="entry name" value="PROTEIN_KINASE_ATP"/>
    <property type="match status" value="1"/>
</dbReference>
<keyword evidence="9" id="KW-0067">ATP-binding</keyword>
<dbReference type="PROSITE" id="PS50151">
    <property type="entry name" value="UVR"/>
    <property type="match status" value="1"/>
</dbReference>
<keyword evidence="10" id="KW-0175">Coiled coil</keyword>
<dbReference type="InterPro" id="IPR022165">
    <property type="entry name" value="PKK"/>
</dbReference>
<dbReference type="AlphaFoldDB" id="A0A8C6K9Y0"/>
<reference evidence="14" key="1">
    <citation type="submission" date="2014-08" db="EMBL/GenBank/DDBJ databases">
        <authorList>
            <person name="Senf B."/>
            <person name="Petzold A."/>
            <person name="Downie B.R."/>
            <person name="Koch P."/>
            <person name="Platzer M."/>
        </authorList>
    </citation>
    <scope>NUCLEOTIDE SEQUENCE [LARGE SCALE GENOMIC DNA]</scope>
    <source>
        <strain evidence="14">GRZ</strain>
    </source>
</reference>
<evidence type="ECO:0000256" key="8">
    <source>
        <dbReference type="ARBA" id="ARBA00048679"/>
    </source>
</evidence>
<evidence type="ECO:0000256" key="5">
    <source>
        <dbReference type="ARBA" id="ARBA00022679"/>
    </source>
</evidence>
<dbReference type="InterPro" id="IPR011009">
    <property type="entry name" value="Kinase-like_dom_sf"/>
</dbReference>
<reference evidence="14" key="3">
    <citation type="submission" date="2025-09" db="UniProtKB">
        <authorList>
            <consortium name="Ensembl"/>
        </authorList>
    </citation>
    <scope>IDENTIFICATION</scope>
</reference>
<dbReference type="Ensembl" id="ENSNFUT00015002012.1">
    <property type="protein sequence ID" value="ENSNFUP00015001868.1"/>
    <property type="gene ID" value="ENSNFUG00015000550.1"/>
</dbReference>